<dbReference type="AlphaFoldDB" id="A0A1C3JGC1"/>
<dbReference type="Gene3D" id="2.130.10.130">
    <property type="entry name" value="Integrin alpha, N-terminal"/>
    <property type="match status" value="2"/>
</dbReference>
<accession>A0A1C3JGC1</accession>
<dbReference type="PANTHER" id="PTHR16026:SF0">
    <property type="entry name" value="CARTILAGE ACIDIC PROTEIN 1"/>
    <property type="match status" value="1"/>
</dbReference>
<organism evidence="3 4">
    <name type="scientific">Vibrio celticus</name>
    <dbReference type="NCBI Taxonomy" id="446372"/>
    <lineage>
        <taxon>Bacteria</taxon>
        <taxon>Pseudomonadati</taxon>
        <taxon>Pseudomonadota</taxon>
        <taxon>Gammaproteobacteria</taxon>
        <taxon>Vibrionales</taxon>
        <taxon>Vibrionaceae</taxon>
        <taxon>Vibrio</taxon>
    </lineage>
</organism>
<evidence type="ECO:0000313" key="3">
    <source>
        <dbReference type="EMBL" id="SBT14161.1"/>
    </source>
</evidence>
<name>A0A1C3JGC1_9VIBR</name>
<dbReference type="SUPFAM" id="SSF69318">
    <property type="entry name" value="Integrin alpha N-terminal domain"/>
    <property type="match status" value="2"/>
</dbReference>
<dbReference type="Pfam" id="PF13517">
    <property type="entry name" value="FG-GAP_3"/>
    <property type="match status" value="1"/>
</dbReference>
<evidence type="ECO:0000313" key="4">
    <source>
        <dbReference type="Proteomes" id="UP000092819"/>
    </source>
</evidence>
<dbReference type="InterPro" id="IPR013517">
    <property type="entry name" value="FG-GAP"/>
</dbReference>
<dbReference type="PANTHER" id="PTHR16026">
    <property type="entry name" value="CARTILAGE ACIDIC PROTEIN 1"/>
    <property type="match status" value="1"/>
</dbReference>
<dbReference type="SMART" id="SM00635">
    <property type="entry name" value="BID_2"/>
    <property type="match status" value="2"/>
</dbReference>
<gene>
    <name evidence="3" type="ORF">VCE7224_02923</name>
</gene>
<dbReference type="RefSeq" id="WP_065676861.1">
    <property type="nucleotide sequence ID" value="NZ_AP025464.1"/>
</dbReference>
<dbReference type="Pfam" id="PF02368">
    <property type="entry name" value="Big_2"/>
    <property type="match status" value="2"/>
</dbReference>
<dbReference type="SUPFAM" id="SSF49373">
    <property type="entry name" value="Invasin/intimin cell-adhesion fragments"/>
    <property type="match status" value="2"/>
</dbReference>
<dbReference type="InterPro" id="IPR003343">
    <property type="entry name" value="Big_2"/>
</dbReference>
<dbReference type="PROSITE" id="PS51257">
    <property type="entry name" value="PROKAR_LIPOPROTEIN"/>
    <property type="match status" value="1"/>
</dbReference>
<dbReference type="Gene3D" id="2.60.40.1080">
    <property type="match status" value="2"/>
</dbReference>
<keyword evidence="1" id="KW-0732">Signal</keyword>
<evidence type="ECO:0000259" key="2">
    <source>
        <dbReference type="SMART" id="SM00635"/>
    </source>
</evidence>
<evidence type="ECO:0000256" key="1">
    <source>
        <dbReference type="ARBA" id="ARBA00022729"/>
    </source>
</evidence>
<dbReference type="InterPro" id="IPR008964">
    <property type="entry name" value="Invasin/intimin_cell_adhesion"/>
</dbReference>
<dbReference type="Pfam" id="PF07593">
    <property type="entry name" value="UnbV_ASPIC"/>
    <property type="match status" value="1"/>
</dbReference>
<dbReference type="InterPro" id="IPR028994">
    <property type="entry name" value="Integrin_alpha_N"/>
</dbReference>
<protein>
    <submittedName>
        <fullName evidence="3">Bacterial Ig-like domain (Group 2)</fullName>
    </submittedName>
</protein>
<dbReference type="InterPro" id="IPR027039">
    <property type="entry name" value="Crtac1"/>
</dbReference>
<dbReference type="InterPro" id="IPR011519">
    <property type="entry name" value="UnbV_ASPIC"/>
</dbReference>
<proteinExistence type="predicted"/>
<dbReference type="Proteomes" id="UP000092819">
    <property type="component" value="Unassembled WGS sequence"/>
</dbReference>
<keyword evidence="4" id="KW-1185">Reference proteome</keyword>
<feature type="domain" description="BIG2" evidence="2">
    <location>
        <begin position="858"/>
        <end position="939"/>
    </location>
</feature>
<sequence length="1090" mass="118140">MSLSKIGYSVLALAIITAVGCNSSSDSGEIPPGGQNPTTPLPATVEVGKNIDVDVDIASPDSLQAIELEVTIDSAYASISVLQGKQVLLDQVDIPSSGDHSLRLITRLNDTAAQSDSDVPFTIAVRTGSVRVKSMTAAPLVDVALPQFTDASQDVGLETEVSFKYGGPSIGDIEGNGFYDAILNNHNFIAPQVVTNTSGATVTVEPIFPYAQDYHGTALGDFTNDGNLDLMLAMGGANGTSPSSYILFKNDGKGGYVQVDNNGGINTPARGRAPRWVDLNNNGLLDLVLINATTPNYDGPIQLFYRNNGDGTFEQVRIPGIESTPSERVLIVDFDNDGQQDLLLFSPLSLWKNNGNFSFTNVTSERLPASAQNLYQVQAAAEVDLNNDGLFDIYLSRGLPEYQMSRKSYDYNPVTEKFDVRDDGEKGETLVDIMTEEGATLTLNELNLTYRQYDDGYPIYLGDAKEKKWVYATGFQDSQLHPDMKDAPHELDIKPKDAAGFPENRDQNGIYIGYTGNGKWKVEWVRTQDVYWNVSFSLENVTGVETDWAPTNRNVSDMLLINEGDKFVDATQEWNVPAGGNHWGVTFGDFNNSGWNDLFIHRYGFLTERVSDLLLVNNGKGQFETTTIHGAHDVTDPGHGDMGQAFDFNRNGQVDLLNGSNEEGKWYLYKNTTTSSNNYLNVDVGYSPFANIDPLGARIVLETASGTKPSHRVGSRGEAFSQGVMNLTHFGLGTSEQVDKATIIWRNGETVSFDKPALNGTLDSEDGMAPTPTGITLDREDKKLRVDETYELTPTFTPLNATPDVVYTSSNEAVASVNASGVITAKANGDAVITVTSSVASSVSQTIDISVGDFDPIYVTGIEIEHDGTPLYVGQEVTLDAALESSDPTEKPDDVSITWTTSDSAVATVTEMGVVSGTGVGEVTITATANGSETPDAVQDSITFDSEDFVGSSINFDNDWKYKTRANPINNPMEVTFKYHAGSNSVIPEGVKIYLRRLQSPSWGLVYDFAGQGTGNQYDVVPETVGSQSGTATYSLDLPSYQDNGLVPTKDLENGDFYYLYVEFLNDRGEKSDWGTQPVCITEAGDNNPC</sequence>
<feature type="domain" description="BIG2" evidence="2">
    <location>
        <begin position="771"/>
        <end position="847"/>
    </location>
</feature>
<reference evidence="4" key="1">
    <citation type="submission" date="2016-06" db="EMBL/GenBank/DDBJ databases">
        <authorList>
            <person name="Rodrigo-Torres L."/>
            <person name="Arahal D.R."/>
        </authorList>
    </citation>
    <scope>NUCLEOTIDE SEQUENCE [LARGE SCALE GENOMIC DNA]</scope>
    <source>
        <strain evidence="4">CECT 7224</strain>
    </source>
</reference>
<dbReference type="EMBL" id="FLQZ01000063">
    <property type="protein sequence ID" value="SBT14161.1"/>
    <property type="molecule type" value="Genomic_DNA"/>
</dbReference>